<gene>
    <name evidence="1" type="ORF">DEBURN_LOCUS6684</name>
</gene>
<evidence type="ECO:0000313" key="2">
    <source>
        <dbReference type="Proteomes" id="UP000789706"/>
    </source>
</evidence>
<organism evidence="1 2">
    <name type="scientific">Diversispora eburnea</name>
    <dbReference type="NCBI Taxonomy" id="1213867"/>
    <lineage>
        <taxon>Eukaryota</taxon>
        <taxon>Fungi</taxon>
        <taxon>Fungi incertae sedis</taxon>
        <taxon>Mucoromycota</taxon>
        <taxon>Glomeromycotina</taxon>
        <taxon>Glomeromycetes</taxon>
        <taxon>Diversisporales</taxon>
        <taxon>Diversisporaceae</taxon>
        <taxon>Diversispora</taxon>
    </lineage>
</organism>
<dbReference type="AlphaFoldDB" id="A0A9N9FLW9"/>
<name>A0A9N9FLW9_9GLOM</name>
<proteinExistence type="predicted"/>
<protein>
    <submittedName>
        <fullName evidence="1">1870_t:CDS:1</fullName>
    </submittedName>
</protein>
<reference evidence="1" key="1">
    <citation type="submission" date="2021-06" db="EMBL/GenBank/DDBJ databases">
        <authorList>
            <person name="Kallberg Y."/>
            <person name="Tangrot J."/>
            <person name="Rosling A."/>
        </authorList>
    </citation>
    <scope>NUCLEOTIDE SEQUENCE</scope>
    <source>
        <strain evidence="1">AZ414A</strain>
    </source>
</reference>
<comment type="caution">
    <text evidence="1">The sequence shown here is derived from an EMBL/GenBank/DDBJ whole genome shotgun (WGS) entry which is preliminary data.</text>
</comment>
<accession>A0A9N9FLW9</accession>
<dbReference type="EMBL" id="CAJVPK010000715">
    <property type="protein sequence ID" value="CAG8542518.1"/>
    <property type="molecule type" value="Genomic_DNA"/>
</dbReference>
<evidence type="ECO:0000313" key="1">
    <source>
        <dbReference type="EMBL" id="CAG8542518.1"/>
    </source>
</evidence>
<sequence>KRIVQELLKQGNIVIPPKICWKSSKIIDTYYIIDDRRRDEIPVTITSAKTNPSILVTL</sequence>
<dbReference type="Proteomes" id="UP000789706">
    <property type="component" value="Unassembled WGS sequence"/>
</dbReference>
<feature type="non-terminal residue" evidence="1">
    <location>
        <position position="58"/>
    </location>
</feature>
<keyword evidence="2" id="KW-1185">Reference proteome</keyword>